<proteinExistence type="predicted"/>
<protein>
    <submittedName>
        <fullName evidence="3">Sodium/hydrogen exchanger 10-like</fullName>
    </submittedName>
</protein>
<dbReference type="GeneID" id="115938440"/>
<reference evidence="3" key="1">
    <citation type="submission" date="2025-08" db="UniProtKB">
        <authorList>
            <consortium name="RefSeq"/>
        </authorList>
    </citation>
    <scope>IDENTIFICATION</scope>
    <source>
        <tissue evidence="3">Liver</tissue>
    </source>
</reference>
<feature type="transmembrane region" description="Helical" evidence="1">
    <location>
        <begin position="53"/>
        <end position="74"/>
    </location>
</feature>
<keyword evidence="1" id="KW-0472">Membrane</keyword>
<name>A0A7F8Q9S5_LEPWE</name>
<organism evidence="2 3">
    <name type="scientific">Leptonychotes weddellii</name>
    <name type="common">Weddell seal</name>
    <name type="synonym">Otaria weddellii</name>
    <dbReference type="NCBI Taxonomy" id="9713"/>
    <lineage>
        <taxon>Eukaryota</taxon>
        <taxon>Metazoa</taxon>
        <taxon>Chordata</taxon>
        <taxon>Craniata</taxon>
        <taxon>Vertebrata</taxon>
        <taxon>Euteleostomi</taxon>
        <taxon>Mammalia</taxon>
        <taxon>Eutheria</taxon>
        <taxon>Laurasiatheria</taxon>
        <taxon>Carnivora</taxon>
        <taxon>Caniformia</taxon>
        <taxon>Pinnipedia</taxon>
        <taxon>Phocidae</taxon>
        <taxon>Monachinae</taxon>
        <taxon>Lobodontini</taxon>
        <taxon>Leptonychotes</taxon>
    </lineage>
</organism>
<feature type="transmembrane region" description="Helical" evidence="1">
    <location>
        <begin position="94"/>
        <end position="112"/>
    </location>
</feature>
<keyword evidence="1" id="KW-0812">Transmembrane</keyword>
<gene>
    <name evidence="3" type="primary">LOC115938440</name>
</gene>
<evidence type="ECO:0000256" key="1">
    <source>
        <dbReference type="SAM" id="Phobius"/>
    </source>
</evidence>
<sequence length="114" mass="12754">MLTAAAIRDLGLSRSLINLINGESLMTSIMSLILFTGIEDINVSLQKKVNHSLAFDILLEIWSYFLASFLFGILSSKLIQLWMSTVFEDDVNHISLSFSILYLIFLICKSGAYA</sequence>
<dbReference type="KEGG" id="lww:115938440"/>
<dbReference type="AlphaFoldDB" id="A0A7F8Q9S5"/>
<keyword evidence="1" id="KW-1133">Transmembrane helix</keyword>
<accession>A0A7F8Q9S5</accession>
<keyword evidence="2" id="KW-1185">Reference proteome</keyword>
<evidence type="ECO:0000313" key="3">
    <source>
        <dbReference type="RefSeq" id="XP_030878010.1"/>
    </source>
</evidence>
<evidence type="ECO:0000313" key="2">
    <source>
        <dbReference type="Proteomes" id="UP000245341"/>
    </source>
</evidence>
<dbReference type="Proteomes" id="UP000245341">
    <property type="component" value="Unplaced"/>
</dbReference>
<dbReference type="OrthoDB" id="441412at2759"/>
<dbReference type="RefSeq" id="XP_030878010.1">
    <property type="nucleotide sequence ID" value="XM_031022150.1"/>
</dbReference>